<gene>
    <name evidence="1" type="ORF">K788_0005495</name>
</gene>
<proteinExistence type="predicted"/>
<dbReference type="EMBL" id="CP012747">
    <property type="protein sequence ID" value="ALL67335.1"/>
    <property type="molecule type" value="Genomic_DNA"/>
</dbReference>
<dbReference type="KEGG" id="bcai:K788_0005495"/>
<accession>A0A0P0RFD1</accession>
<reference evidence="1 2" key="1">
    <citation type="journal article" date="2014" name="Genome Announc.">
        <title>Draft Genome Sequence of the Haloacid-Degrading Burkholderia caribensis Strain MBA4.</title>
        <authorList>
            <person name="Pan Y."/>
            <person name="Kong K.F."/>
            <person name="Tsang J.S."/>
        </authorList>
    </citation>
    <scope>NUCLEOTIDE SEQUENCE [LARGE SCALE GENOMIC DNA]</scope>
    <source>
        <strain evidence="1 2">MBA4</strain>
    </source>
</reference>
<protein>
    <submittedName>
        <fullName evidence="1">Uncharacterized protein</fullName>
    </submittedName>
</protein>
<sequence length="48" mass="5526">MGDDRDGGWTTRAKAKAAREKQARFAVNFGRITCRERSFRALPRISRD</sequence>
<dbReference type="Proteomes" id="UP000019146">
    <property type="component" value="Chromosome 2"/>
</dbReference>
<dbReference type="AlphaFoldDB" id="A0A0P0RFD1"/>
<evidence type="ECO:0000313" key="2">
    <source>
        <dbReference type="Proteomes" id="UP000019146"/>
    </source>
</evidence>
<evidence type="ECO:0000313" key="1">
    <source>
        <dbReference type="EMBL" id="ALL67335.1"/>
    </source>
</evidence>
<organism evidence="1 2">
    <name type="scientific">Paraburkholderia caribensis MBA4</name>
    <dbReference type="NCBI Taxonomy" id="1323664"/>
    <lineage>
        <taxon>Bacteria</taxon>
        <taxon>Pseudomonadati</taxon>
        <taxon>Pseudomonadota</taxon>
        <taxon>Betaproteobacteria</taxon>
        <taxon>Burkholderiales</taxon>
        <taxon>Burkholderiaceae</taxon>
        <taxon>Paraburkholderia</taxon>
    </lineage>
</organism>
<name>A0A0P0RFD1_9BURK</name>